<comment type="caution">
    <text evidence="2">The sequence shown here is derived from an EMBL/GenBank/DDBJ whole genome shotgun (WGS) entry which is preliminary data.</text>
</comment>
<dbReference type="Proteomes" id="UP000281431">
    <property type="component" value="Unassembled WGS sequence"/>
</dbReference>
<feature type="transmembrane region" description="Helical" evidence="1">
    <location>
        <begin position="122"/>
        <end position="140"/>
    </location>
</feature>
<proteinExistence type="predicted"/>
<name>A0A3N6M9Y2_NATCH</name>
<evidence type="ECO:0000256" key="1">
    <source>
        <dbReference type="SAM" id="Phobius"/>
    </source>
</evidence>
<feature type="transmembrane region" description="Helical" evidence="1">
    <location>
        <begin position="23"/>
        <end position="47"/>
    </location>
</feature>
<organism evidence="2 3">
    <name type="scientific">Natrarchaeobius chitinivorans</name>
    <dbReference type="NCBI Taxonomy" id="1679083"/>
    <lineage>
        <taxon>Archaea</taxon>
        <taxon>Methanobacteriati</taxon>
        <taxon>Methanobacteriota</taxon>
        <taxon>Stenosarchaea group</taxon>
        <taxon>Halobacteria</taxon>
        <taxon>Halobacteriales</taxon>
        <taxon>Natrialbaceae</taxon>
        <taxon>Natrarchaeobius</taxon>
    </lineage>
</organism>
<protein>
    <submittedName>
        <fullName evidence="2">Uncharacterized protein</fullName>
    </submittedName>
</protein>
<accession>A0A3N6M9Y2</accession>
<sequence>MFGGSVVAAAAMTAILAPPNAAAIALTFGVVLVAGVVLSYTIGYIGIPSDSTAYPMSGPTSNPPEEPTEASRTDAEEFTWVLREGIGVAIASLFGLLLLAVFLLEITGLLGDSRTVDGLPGWLVVGVAGLTLVVLALWSWRGR</sequence>
<dbReference type="AlphaFoldDB" id="A0A3N6M9Y2"/>
<evidence type="ECO:0000313" key="3">
    <source>
        <dbReference type="Proteomes" id="UP000281431"/>
    </source>
</evidence>
<dbReference type="OrthoDB" id="170791at2157"/>
<reference evidence="2 3" key="1">
    <citation type="submission" date="2018-10" db="EMBL/GenBank/DDBJ databases">
        <title>Natrarchaeobius chitinivorans gen. nov., sp. nov., and Natrarchaeobius haloalkaliphilus sp. nov., alkaliphilic, chitin-utilizing haloarchaea from hypersaline alkaline lakes.</title>
        <authorList>
            <person name="Sorokin D.Y."/>
            <person name="Elcheninov A.G."/>
            <person name="Kostrikina N.A."/>
            <person name="Bale N.J."/>
            <person name="Sinninghe Damste J.S."/>
            <person name="Khijniak T.V."/>
            <person name="Kublanov I.V."/>
            <person name="Toshchakov S.V."/>
        </authorList>
    </citation>
    <scope>NUCLEOTIDE SEQUENCE [LARGE SCALE GENOMIC DNA]</scope>
    <source>
        <strain evidence="2 3">AArcht7</strain>
    </source>
</reference>
<keyword evidence="3" id="KW-1185">Reference proteome</keyword>
<dbReference type="EMBL" id="REFZ01000010">
    <property type="protein sequence ID" value="RQG99257.1"/>
    <property type="molecule type" value="Genomic_DNA"/>
</dbReference>
<feature type="transmembrane region" description="Helical" evidence="1">
    <location>
        <begin position="86"/>
        <end position="110"/>
    </location>
</feature>
<gene>
    <name evidence="2" type="ORF">EA472_15315</name>
</gene>
<keyword evidence="1" id="KW-1133">Transmembrane helix</keyword>
<keyword evidence="1" id="KW-0812">Transmembrane</keyword>
<keyword evidence="1" id="KW-0472">Membrane</keyword>
<evidence type="ECO:0000313" key="2">
    <source>
        <dbReference type="EMBL" id="RQG99257.1"/>
    </source>
</evidence>